<feature type="transmembrane region" description="Helical" evidence="1">
    <location>
        <begin position="20"/>
        <end position="40"/>
    </location>
</feature>
<dbReference type="Proteomes" id="UP000321429">
    <property type="component" value="Unassembled WGS sequence"/>
</dbReference>
<evidence type="ECO:0000313" key="5">
    <source>
        <dbReference type="Proteomes" id="UP000321429"/>
    </source>
</evidence>
<evidence type="ECO:0000313" key="2">
    <source>
        <dbReference type="EMBL" id="GEK29530.1"/>
    </source>
</evidence>
<reference evidence="3 4" key="1">
    <citation type="journal article" date="2015" name="Genome Announc.">
        <title>Expanding the biotechnology potential of lactobacilli through comparative genomics of 213 strains and associated genera.</title>
        <authorList>
            <person name="Sun Z."/>
            <person name="Harris H.M."/>
            <person name="McCann A."/>
            <person name="Guo C."/>
            <person name="Argimon S."/>
            <person name="Zhang W."/>
            <person name="Yang X."/>
            <person name="Jeffery I.B."/>
            <person name="Cooney J.C."/>
            <person name="Kagawa T.F."/>
            <person name="Liu W."/>
            <person name="Song Y."/>
            <person name="Salvetti E."/>
            <person name="Wrobel A."/>
            <person name="Rasinkangas P."/>
            <person name="Parkhill J."/>
            <person name="Rea M.C."/>
            <person name="O'Sullivan O."/>
            <person name="Ritari J."/>
            <person name="Douillard F.P."/>
            <person name="Paul Ross R."/>
            <person name="Yang R."/>
            <person name="Briner A.E."/>
            <person name="Felis G.E."/>
            <person name="de Vos W.M."/>
            <person name="Barrangou R."/>
            <person name="Klaenhammer T.R."/>
            <person name="Caufield P.W."/>
            <person name="Cui Y."/>
            <person name="Zhang H."/>
            <person name="O'Toole P.W."/>
        </authorList>
    </citation>
    <scope>NUCLEOTIDE SEQUENCE [LARGE SCALE GENOMIC DNA]</scope>
    <source>
        <strain evidence="3 4">DSM 22696</strain>
    </source>
</reference>
<sequence>MPEHEKQTKVYKLPRQDRFIRWLIGSLCVLLVMAGVVLGWEASEQKELGHVQVTYSKTPTVFVSGDYSNWLTFGPMTKRLQRYDIGQAVWTIHIAKNGHAHIEKRGPLGNKNPLILVLFSDNHHPIRQSKQLTAAMYMLKKREHIPAVNFVGHSSGCNIIYQYLTGKAADQRADYPRTDKYINIATNFSKQEKSAAERFPREVKVLNIAGDVFGTGGDFGISVKDDHQLGEMLAGRVDHYQSETLVGGILEIHYLLHQNPHVDRSVANFLWDAKYTPATNYPTH</sequence>
<keyword evidence="1" id="KW-1133">Transmembrane helix</keyword>
<dbReference type="RefSeq" id="WP_057809637.1">
    <property type="nucleotide sequence ID" value="NZ_BJUD01000065.1"/>
</dbReference>
<dbReference type="STRING" id="348151.IV55_GL001373"/>
<comment type="caution">
    <text evidence="3">The sequence shown here is derived from an EMBL/GenBank/DDBJ whole genome shotgun (WGS) entry which is preliminary data.</text>
</comment>
<dbReference type="InterPro" id="IPR029058">
    <property type="entry name" value="AB_hydrolase_fold"/>
</dbReference>
<dbReference type="SUPFAM" id="SSF53474">
    <property type="entry name" value="alpha/beta-Hydrolases"/>
    <property type="match status" value="1"/>
</dbReference>
<keyword evidence="4" id="KW-1185">Reference proteome</keyword>
<protein>
    <submittedName>
        <fullName evidence="2">Hydrolase</fullName>
    </submittedName>
</protein>
<dbReference type="AlphaFoldDB" id="A0A0R2LCL0"/>
<dbReference type="Gene3D" id="3.40.50.1820">
    <property type="entry name" value="alpha/beta hydrolase"/>
    <property type="match status" value="1"/>
</dbReference>
<dbReference type="PATRIC" id="fig|348151.3.peg.1412"/>
<dbReference type="GO" id="GO:0016787">
    <property type="term" value="F:hydrolase activity"/>
    <property type="evidence" value="ECO:0007669"/>
    <property type="project" value="UniProtKB-KW"/>
</dbReference>
<gene>
    <name evidence="3" type="ORF">IV55_GL001373</name>
    <name evidence="2" type="ORF">LSI01_18410</name>
</gene>
<dbReference type="Proteomes" id="UP000051139">
    <property type="component" value="Unassembled WGS sequence"/>
</dbReference>
<dbReference type="OrthoDB" id="503948at2"/>
<evidence type="ECO:0000313" key="3">
    <source>
        <dbReference type="EMBL" id="KRN96407.1"/>
    </source>
</evidence>
<keyword evidence="1" id="KW-0472">Membrane</keyword>
<dbReference type="EMBL" id="BJUD01000065">
    <property type="protein sequence ID" value="GEK29530.1"/>
    <property type="molecule type" value="Genomic_DNA"/>
</dbReference>
<dbReference type="EMBL" id="JQCB01000004">
    <property type="protein sequence ID" value="KRN96407.1"/>
    <property type="molecule type" value="Genomic_DNA"/>
</dbReference>
<dbReference type="Pfam" id="PF06028">
    <property type="entry name" value="DUF915"/>
    <property type="match status" value="2"/>
</dbReference>
<accession>A0A0R2LCL0</accession>
<dbReference type="InterPro" id="IPR010315">
    <property type="entry name" value="DUF915_hydro-like"/>
</dbReference>
<proteinExistence type="predicted"/>
<evidence type="ECO:0000313" key="4">
    <source>
        <dbReference type="Proteomes" id="UP000051139"/>
    </source>
</evidence>
<organism evidence="3 4">
    <name type="scientific">Furfurilactobacillus siliginis</name>
    <dbReference type="NCBI Taxonomy" id="348151"/>
    <lineage>
        <taxon>Bacteria</taxon>
        <taxon>Bacillati</taxon>
        <taxon>Bacillota</taxon>
        <taxon>Bacilli</taxon>
        <taxon>Lactobacillales</taxon>
        <taxon>Lactobacillaceae</taxon>
        <taxon>Furfurilactobacillus</taxon>
    </lineage>
</organism>
<reference evidence="2 5" key="2">
    <citation type="submission" date="2019-07" db="EMBL/GenBank/DDBJ databases">
        <title>Whole genome shotgun sequence of Lactobacillus siliginis NBRC 101315.</title>
        <authorList>
            <person name="Hosoyama A."/>
            <person name="Uohara A."/>
            <person name="Ohji S."/>
            <person name="Ichikawa N."/>
        </authorList>
    </citation>
    <scope>NUCLEOTIDE SEQUENCE [LARGE SCALE GENOMIC DNA]</scope>
    <source>
        <strain evidence="2 5">NBRC 101315</strain>
    </source>
</reference>
<evidence type="ECO:0000256" key="1">
    <source>
        <dbReference type="SAM" id="Phobius"/>
    </source>
</evidence>
<keyword evidence="2" id="KW-0378">Hydrolase</keyword>
<keyword evidence="1" id="KW-0812">Transmembrane</keyword>
<name>A0A0R2LCL0_9LACO</name>